<dbReference type="SUPFAM" id="SSF49373">
    <property type="entry name" value="Invasin/intimin cell-adhesion fragments"/>
    <property type="match status" value="1"/>
</dbReference>
<protein>
    <recommendedName>
        <fullName evidence="3">Big-1 domain-containing protein</fullName>
    </recommendedName>
</protein>
<name>A0A6G7GRY3_KUEST</name>
<evidence type="ECO:0000313" key="2">
    <source>
        <dbReference type="Proteomes" id="UP000501926"/>
    </source>
</evidence>
<dbReference type="InterPro" id="IPR008964">
    <property type="entry name" value="Invasin/intimin_cell_adhesion"/>
</dbReference>
<evidence type="ECO:0000313" key="1">
    <source>
        <dbReference type="EMBL" id="QII12059.1"/>
    </source>
</evidence>
<dbReference type="AlphaFoldDB" id="A0A6G7GRY3"/>
<dbReference type="RefSeq" id="WP_164995007.1">
    <property type="nucleotide sequence ID" value="NZ_CP049055.1"/>
</dbReference>
<accession>A0A6G7GRY3</accession>
<sequence length="76" mass="8043">MTVTITGEYDSPSEGETINVTVNKAGRKQVSVSPSSGITDFNGQAAFTITAMKKKGTAKVKFKVGCLKKSMTVKVN</sequence>
<dbReference type="EMBL" id="CP049055">
    <property type="protein sequence ID" value="QII12059.1"/>
    <property type="molecule type" value="Genomic_DNA"/>
</dbReference>
<dbReference type="Proteomes" id="UP000501926">
    <property type="component" value="Chromosome"/>
</dbReference>
<dbReference type="InterPro" id="IPR013783">
    <property type="entry name" value="Ig-like_fold"/>
</dbReference>
<gene>
    <name evidence="1" type="ORF">KsCSTR_26800</name>
</gene>
<organism evidence="1 2">
    <name type="scientific">Kuenenia stuttgartiensis</name>
    <dbReference type="NCBI Taxonomy" id="174633"/>
    <lineage>
        <taxon>Bacteria</taxon>
        <taxon>Pseudomonadati</taxon>
        <taxon>Planctomycetota</taxon>
        <taxon>Candidatus Brocadiia</taxon>
        <taxon>Candidatus Brocadiales</taxon>
        <taxon>Candidatus Brocadiaceae</taxon>
        <taxon>Candidatus Kuenenia</taxon>
    </lineage>
</organism>
<reference evidence="1 2" key="1">
    <citation type="submission" date="2020-02" db="EMBL/GenBank/DDBJ databases">
        <title>Newly sequenced genome of strain CSTR1 showed variability in Candidatus Kuenenia stuttgartiensis genomes.</title>
        <authorList>
            <person name="Ding C."/>
            <person name="Adrian L."/>
        </authorList>
    </citation>
    <scope>NUCLEOTIDE SEQUENCE [LARGE SCALE GENOMIC DNA]</scope>
    <source>
        <strain evidence="1 2">CSTR1</strain>
    </source>
</reference>
<dbReference type="Gene3D" id="2.60.40.10">
    <property type="entry name" value="Immunoglobulins"/>
    <property type="match status" value="1"/>
</dbReference>
<proteinExistence type="predicted"/>
<evidence type="ECO:0008006" key="3">
    <source>
        <dbReference type="Google" id="ProtNLM"/>
    </source>
</evidence>